<dbReference type="SUPFAM" id="SSF49468">
    <property type="entry name" value="VHL"/>
    <property type="match status" value="1"/>
</dbReference>
<dbReference type="Gene3D" id="1.10.750.10">
    <property type="entry name" value="von Hippel-Lindau disease tumour suppressor, alpha domain"/>
    <property type="match status" value="1"/>
</dbReference>
<reference evidence="4 5" key="1">
    <citation type="submission" date="2015-12" db="EMBL/GenBank/DDBJ databases">
        <title>The genome of Folsomia candida.</title>
        <authorList>
            <person name="Faddeeva A."/>
            <person name="Derks M.F."/>
            <person name="Anvar Y."/>
            <person name="Smit S."/>
            <person name="Van Straalen N."/>
            <person name="Roelofs D."/>
        </authorList>
    </citation>
    <scope>NUCLEOTIDE SEQUENCE [LARGE SCALE GENOMIC DNA]</scope>
    <source>
        <strain evidence="4 5">VU population</strain>
        <tissue evidence="4">Whole body</tissue>
    </source>
</reference>
<dbReference type="FunFam" id="2.60.40.780:FF:000001">
    <property type="entry name" value="von Hippel-Lindau disease tumor suppressor"/>
    <property type="match status" value="1"/>
</dbReference>
<dbReference type="AlphaFoldDB" id="A0A226ENF0"/>
<evidence type="ECO:0000256" key="2">
    <source>
        <dbReference type="SAM" id="MobiDB-lite"/>
    </source>
</evidence>
<keyword evidence="5" id="KW-1185">Reference proteome</keyword>
<protein>
    <submittedName>
        <fullName evidence="4">von Hippel-Lindau disease tumor suppressor</fullName>
    </submittedName>
</protein>
<comment type="caution">
    <text evidence="4">The sequence shown here is derived from an EMBL/GenBank/DDBJ whole genome shotgun (WGS) entry which is preliminary data.</text>
</comment>
<name>A0A226ENF0_FOLCA</name>
<dbReference type="OMA" id="MNQRVEQ"/>
<sequence>MLKMPQSPPPPNIENDNKPSKASRRPSYIRFKNTTERKVDVIWINYDGVRVKYKTLQPKEFFDVTSFVSHPWIFRDSDNHTKLICSSREIFDCPEPVYVKVNDGVRATRKLVNISLPLYSLHDCAMQAIQKMMKDPDDVYALEIPSSLQKELYDRVRFAI</sequence>
<dbReference type="InterPro" id="IPR024053">
    <property type="entry name" value="VHL_beta_dom"/>
</dbReference>
<dbReference type="EMBL" id="LNIX01000003">
    <property type="protein sequence ID" value="OXA58667.1"/>
    <property type="molecule type" value="Genomic_DNA"/>
</dbReference>
<dbReference type="OrthoDB" id="413400at2759"/>
<dbReference type="Gene3D" id="2.60.40.780">
    <property type="entry name" value="von Hippel-Lindau disease tumour suppressor, beta domain"/>
    <property type="match status" value="1"/>
</dbReference>
<proteinExistence type="inferred from homology"/>
<organism evidence="4 5">
    <name type="scientific">Folsomia candida</name>
    <name type="common">Springtail</name>
    <dbReference type="NCBI Taxonomy" id="158441"/>
    <lineage>
        <taxon>Eukaryota</taxon>
        <taxon>Metazoa</taxon>
        <taxon>Ecdysozoa</taxon>
        <taxon>Arthropoda</taxon>
        <taxon>Hexapoda</taxon>
        <taxon>Collembola</taxon>
        <taxon>Entomobryomorpha</taxon>
        <taxon>Isotomoidea</taxon>
        <taxon>Isotomidae</taxon>
        <taxon>Proisotominae</taxon>
        <taxon>Folsomia</taxon>
    </lineage>
</organism>
<evidence type="ECO:0000313" key="5">
    <source>
        <dbReference type="Proteomes" id="UP000198287"/>
    </source>
</evidence>
<dbReference type="InterPro" id="IPR037139">
    <property type="entry name" value="VHL_alpha_dom_sf"/>
</dbReference>
<evidence type="ECO:0000313" key="4">
    <source>
        <dbReference type="EMBL" id="OXA58667.1"/>
    </source>
</evidence>
<feature type="domain" description="von Hippel-Lindau disease tumour suppressor beta" evidence="3">
    <location>
        <begin position="20"/>
        <end position="91"/>
    </location>
</feature>
<dbReference type="Proteomes" id="UP000198287">
    <property type="component" value="Unassembled WGS sequence"/>
</dbReference>
<evidence type="ECO:0000259" key="3">
    <source>
        <dbReference type="Pfam" id="PF01847"/>
    </source>
</evidence>
<gene>
    <name evidence="4" type="ORF">Fcan01_08189</name>
</gene>
<dbReference type="CDD" id="cd05468">
    <property type="entry name" value="pVHL"/>
    <property type="match status" value="1"/>
</dbReference>
<dbReference type="InterPro" id="IPR022772">
    <property type="entry name" value="VHL_tumour_suppress_b/a_dom"/>
</dbReference>
<comment type="similarity">
    <text evidence="1">Belongs to the VHL family.</text>
</comment>
<evidence type="ECO:0000256" key="1">
    <source>
        <dbReference type="ARBA" id="ARBA00010057"/>
    </source>
</evidence>
<dbReference type="Pfam" id="PF01847">
    <property type="entry name" value="VHL"/>
    <property type="match status" value="1"/>
</dbReference>
<accession>A0A226ENF0</accession>
<dbReference type="InterPro" id="IPR037140">
    <property type="entry name" value="VHL_beta_dom_sf"/>
</dbReference>
<dbReference type="STRING" id="158441.A0A226ENF0"/>
<feature type="compositionally biased region" description="Pro residues" evidence="2">
    <location>
        <begin position="1"/>
        <end position="12"/>
    </location>
</feature>
<feature type="region of interest" description="Disordered" evidence="2">
    <location>
        <begin position="1"/>
        <end position="27"/>
    </location>
</feature>
<dbReference type="InterPro" id="IPR036208">
    <property type="entry name" value="VHL_sf"/>
</dbReference>